<organism evidence="9 10">
    <name type="scientific">Flavonifractor plautii 1_3_50AFAA</name>
    <dbReference type="NCBI Taxonomy" id="742738"/>
    <lineage>
        <taxon>Bacteria</taxon>
        <taxon>Bacillati</taxon>
        <taxon>Bacillota</taxon>
        <taxon>Clostridia</taxon>
        <taxon>Eubacteriales</taxon>
        <taxon>Oscillospiraceae</taxon>
        <taxon>Flavonifractor</taxon>
    </lineage>
</organism>
<dbReference type="EMBL" id="ADLO01000005">
    <property type="protein sequence ID" value="KGF57405.1"/>
    <property type="molecule type" value="Genomic_DNA"/>
</dbReference>
<evidence type="ECO:0000256" key="4">
    <source>
        <dbReference type="ARBA" id="ARBA00022692"/>
    </source>
</evidence>
<evidence type="ECO:0000256" key="5">
    <source>
        <dbReference type="ARBA" id="ARBA00022989"/>
    </source>
</evidence>
<keyword evidence="5 7" id="KW-1133">Transmembrane helix</keyword>
<feature type="transmembrane region" description="Helical" evidence="7">
    <location>
        <begin position="31"/>
        <end position="55"/>
    </location>
</feature>
<dbReference type="PROSITE" id="PS50928">
    <property type="entry name" value="ABC_TM1"/>
    <property type="match status" value="1"/>
</dbReference>
<comment type="similarity">
    <text evidence="7">Belongs to the binding-protein-dependent transport system permease family.</text>
</comment>
<feature type="domain" description="ABC transmembrane type-1" evidence="8">
    <location>
        <begin position="88"/>
        <end position="272"/>
    </location>
</feature>
<reference evidence="9 10" key="1">
    <citation type="submission" date="2011-08" db="EMBL/GenBank/DDBJ databases">
        <title>The Genome Sequence of Clostridium orbiscindens 1_3_50AFAA.</title>
        <authorList>
            <consortium name="The Broad Institute Genome Sequencing Platform"/>
            <person name="Earl A."/>
            <person name="Ward D."/>
            <person name="Feldgarden M."/>
            <person name="Gevers D."/>
            <person name="Daigneault M."/>
            <person name="Strauss J."/>
            <person name="Allen-Vercoe E."/>
            <person name="Young S.K."/>
            <person name="Zeng Q."/>
            <person name="Gargeya S."/>
            <person name="Fitzgerald M."/>
            <person name="Haas B."/>
            <person name="Abouelleil A."/>
            <person name="Alvarado L."/>
            <person name="Arachchi H.M."/>
            <person name="Berlin A."/>
            <person name="Brown A."/>
            <person name="Chapman S.B."/>
            <person name="Chen Z."/>
            <person name="Dunbar C."/>
            <person name="Freedman E."/>
            <person name="Gearin G."/>
            <person name="Gellesch M."/>
            <person name="Goldberg J."/>
            <person name="Griggs A."/>
            <person name="Gujja S."/>
            <person name="Heiman D."/>
            <person name="Howarth C."/>
            <person name="Larson L."/>
            <person name="Lui A."/>
            <person name="MacDonald P.J.P."/>
            <person name="Montmayeur A."/>
            <person name="Murphy C."/>
            <person name="Neiman D."/>
            <person name="Pearson M."/>
            <person name="Priest M."/>
            <person name="Roberts A."/>
            <person name="Saif S."/>
            <person name="Shea T."/>
            <person name="Shenoy N."/>
            <person name="Sisk P."/>
            <person name="Stolte C."/>
            <person name="Sykes S."/>
            <person name="Wortman J."/>
            <person name="Nusbaum C."/>
            <person name="Birren B."/>
        </authorList>
    </citation>
    <scope>NUCLEOTIDE SEQUENCE [LARGE SCALE GENOMIC DNA]</scope>
    <source>
        <strain evidence="9 10">1_3_50AFAA</strain>
    </source>
</reference>
<feature type="transmembrane region" description="Helical" evidence="7">
    <location>
        <begin position="94"/>
        <end position="117"/>
    </location>
</feature>
<dbReference type="AlphaFoldDB" id="A0A096BE46"/>
<dbReference type="SUPFAM" id="SSF161098">
    <property type="entry name" value="MetI-like"/>
    <property type="match status" value="1"/>
</dbReference>
<dbReference type="HOGENOM" id="CLU_046113_1_4_9"/>
<keyword evidence="4 7" id="KW-0812">Transmembrane</keyword>
<evidence type="ECO:0000256" key="7">
    <source>
        <dbReference type="RuleBase" id="RU363032"/>
    </source>
</evidence>
<dbReference type="GO" id="GO:0005886">
    <property type="term" value="C:plasma membrane"/>
    <property type="evidence" value="ECO:0007669"/>
    <property type="project" value="UniProtKB-SubCell"/>
</dbReference>
<keyword evidence="6 7" id="KW-0472">Membrane</keyword>
<dbReference type="InterPro" id="IPR035906">
    <property type="entry name" value="MetI-like_sf"/>
</dbReference>
<dbReference type="RefSeq" id="WP_009257142.1">
    <property type="nucleotide sequence ID" value="NZ_KN174161.1"/>
</dbReference>
<dbReference type="PANTHER" id="PTHR30151">
    <property type="entry name" value="ALKANE SULFONATE ABC TRANSPORTER-RELATED, MEMBRANE SUBUNIT"/>
    <property type="match status" value="1"/>
</dbReference>
<feature type="transmembrane region" description="Helical" evidence="7">
    <location>
        <begin position="194"/>
        <end position="213"/>
    </location>
</feature>
<dbReference type="eggNOG" id="COG0600">
    <property type="taxonomic scope" value="Bacteria"/>
</dbReference>
<dbReference type="Pfam" id="PF00528">
    <property type="entry name" value="BPD_transp_1"/>
    <property type="match status" value="1"/>
</dbReference>
<evidence type="ECO:0000256" key="1">
    <source>
        <dbReference type="ARBA" id="ARBA00004651"/>
    </source>
</evidence>
<evidence type="ECO:0000256" key="2">
    <source>
        <dbReference type="ARBA" id="ARBA00022448"/>
    </source>
</evidence>
<gene>
    <name evidence="9" type="ORF">HMPREF9460_00133</name>
</gene>
<dbReference type="CDD" id="cd06261">
    <property type="entry name" value="TM_PBP2"/>
    <property type="match status" value="1"/>
</dbReference>
<dbReference type="FunFam" id="1.10.3720.10:FF:000003">
    <property type="entry name" value="Aliphatic sulfonate ABC transporter permease"/>
    <property type="match status" value="1"/>
</dbReference>
<evidence type="ECO:0000256" key="3">
    <source>
        <dbReference type="ARBA" id="ARBA00022475"/>
    </source>
</evidence>
<comment type="caution">
    <text evidence="9">The sequence shown here is derived from an EMBL/GenBank/DDBJ whole genome shotgun (WGS) entry which is preliminary data.</text>
</comment>
<dbReference type="Gene3D" id="1.10.3720.10">
    <property type="entry name" value="MetI-like"/>
    <property type="match status" value="1"/>
</dbReference>
<feature type="transmembrane region" description="Helical" evidence="7">
    <location>
        <begin position="219"/>
        <end position="239"/>
    </location>
</feature>
<evidence type="ECO:0000313" key="9">
    <source>
        <dbReference type="EMBL" id="KGF57405.1"/>
    </source>
</evidence>
<sequence>MQNASSAGRKLTNEERVEVVKRQKKRNSFQLAMLSVIGILGFLLLWQAAVLAGVLPSRYVPAPTEVIALFATKLVDPNPDGAVLGVHIMASLQVALTGFLLAIVIGIPLGLFMGWFRGFDKFMRPIFEILRPIPPVSWIPLTIIWMGIGLQAKAFIVFFSAFVPCVINAYTGIKQSSPVLINVAKTCGASNFTVFRKIGIPSAMTMTFAGIRVALGNAWATLVAAEMLAANAGLGYMILQGRQFARADIIILGIVVIGVIGVIFTSVLGLLEKKVLRWKR</sequence>
<feature type="transmembrane region" description="Helical" evidence="7">
    <location>
        <begin position="154"/>
        <end position="173"/>
    </location>
</feature>
<evidence type="ECO:0000256" key="6">
    <source>
        <dbReference type="ARBA" id="ARBA00023136"/>
    </source>
</evidence>
<dbReference type="PANTHER" id="PTHR30151:SF0">
    <property type="entry name" value="ABC TRANSPORTER PERMEASE PROTEIN MJ0413-RELATED"/>
    <property type="match status" value="1"/>
</dbReference>
<keyword evidence="2 7" id="KW-0813">Transport</keyword>
<feature type="transmembrane region" description="Helical" evidence="7">
    <location>
        <begin position="251"/>
        <end position="271"/>
    </location>
</feature>
<comment type="subcellular location">
    <subcellularLocation>
        <location evidence="1 7">Cell membrane</location>
        <topology evidence="1 7">Multi-pass membrane protein</topology>
    </subcellularLocation>
</comment>
<name>A0A096BE46_FLAPL</name>
<dbReference type="InterPro" id="IPR000515">
    <property type="entry name" value="MetI-like"/>
</dbReference>
<dbReference type="PATRIC" id="fig|742738.3.peg.139"/>
<dbReference type="Proteomes" id="UP000029585">
    <property type="component" value="Unassembled WGS sequence"/>
</dbReference>
<keyword evidence="3" id="KW-1003">Cell membrane</keyword>
<evidence type="ECO:0000259" key="8">
    <source>
        <dbReference type="PROSITE" id="PS50928"/>
    </source>
</evidence>
<protein>
    <recommendedName>
        <fullName evidence="8">ABC transmembrane type-1 domain-containing protein</fullName>
    </recommendedName>
</protein>
<evidence type="ECO:0000313" key="10">
    <source>
        <dbReference type="Proteomes" id="UP000029585"/>
    </source>
</evidence>
<proteinExistence type="inferred from homology"/>
<keyword evidence="10" id="KW-1185">Reference proteome</keyword>
<dbReference type="GO" id="GO:0042918">
    <property type="term" value="P:alkanesulfonate transmembrane transport"/>
    <property type="evidence" value="ECO:0007669"/>
    <property type="project" value="UniProtKB-ARBA"/>
</dbReference>
<accession>A0A096BE46</accession>